<dbReference type="SUPFAM" id="SSF51206">
    <property type="entry name" value="cAMP-binding domain-like"/>
    <property type="match status" value="1"/>
</dbReference>
<dbReference type="InterPro" id="IPR018488">
    <property type="entry name" value="cNMP-bd_CS"/>
</dbReference>
<accession>A0A381QMR3</accession>
<reference evidence="6" key="1">
    <citation type="submission" date="2018-05" db="EMBL/GenBank/DDBJ databases">
        <authorList>
            <person name="Lanie J.A."/>
            <person name="Ng W.-L."/>
            <person name="Kazmierczak K.M."/>
            <person name="Andrzejewski T.M."/>
            <person name="Davidsen T.M."/>
            <person name="Wayne K.J."/>
            <person name="Tettelin H."/>
            <person name="Glass J.I."/>
            <person name="Rusch D."/>
            <person name="Podicherti R."/>
            <person name="Tsui H.-C.T."/>
            <person name="Winkler M.E."/>
        </authorList>
    </citation>
    <scope>NUCLEOTIDE SEQUENCE</scope>
</reference>
<dbReference type="Gene3D" id="1.10.10.10">
    <property type="entry name" value="Winged helix-like DNA-binding domain superfamily/Winged helix DNA-binding domain"/>
    <property type="match status" value="1"/>
</dbReference>
<dbReference type="InterPro" id="IPR014710">
    <property type="entry name" value="RmlC-like_jellyroll"/>
</dbReference>
<dbReference type="PANTHER" id="PTHR24567">
    <property type="entry name" value="CRP FAMILY TRANSCRIPTIONAL REGULATORY PROTEIN"/>
    <property type="match status" value="1"/>
</dbReference>
<dbReference type="CDD" id="cd00038">
    <property type="entry name" value="CAP_ED"/>
    <property type="match status" value="1"/>
</dbReference>
<dbReference type="EMBL" id="UINC01001437">
    <property type="protein sequence ID" value="SUZ80665.1"/>
    <property type="molecule type" value="Genomic_DNA"/>
</dbReference>
<gene>
    <name evidence="6" type="ORF">METZ01_LOCUS33519</name>
</gene>
<dbReference type="InterPro" id="IPR050397">
    <property type="entry name" value="Env_Response_Regulators"/>
</dbReference>
<protein>
    <recommendedName>
        <fullName evidence="7">Crp/Fnr family transcriptional regulator</fullName>
    </recommendedName>
</protein>
<dbReference type="InterPro" id="IPR018490">
    <property type="entry name" value="cNMP-bd_dom_sf"/>
</dbReference>
<evidence type="ECO:0000259" key="5">
    <source>
        <dbReference type="PROSITE" id="PS51063"/>
    </source>
</evidence>
<evidence type="ECO:0000313" key="6">
    <source>
        <dbReference type="EMBL" id="SUZ80665.1"/>
    </source>
</evidence>
<dbReference type="SUPFAM" id="SSF46785">
    <property type="entry name" value="Winged helix' DNA-binding domain"/>
    <property type="match status" value="1"/>
</dbReference>
<feature type="domain" description="Cyclic nucleotide-binding" evidence="4">
    <location>
        <begin position="12"/>
        <end position="132"/>
    </location>
</feature>
<dbReference type="InterPro" id="IPR012318">
    <property type="entry name" value="HTH_CRP"/>
</dbReference>
<dbReference type="Gene3D" id="2.60.120.10">
    <property type="entry name" value="Jelly Rolls"/>
    <property type="match status" value="1"/>
</dbReference>
<dbReference type="PROSITE" id="PS51063">
    <property type="entry name" value="HTH_CRP_2"/>
    <property type="match status" value="1"/>
</dbReference>
<keyword evidence="1" id="KW-0805">Transcription regulation</keyword>
<dbReference type="Pfam" id="PF13545">
    <property type="entry name" value="HTH_Crp_2"/>
    <property type="match status" value="1"/>
</dbReference>
<dbReference type="PANTHER" id="PTHR24567:SF74">
    <property type="entry name" value="HTH-TYPE TRANSCRIPTIONAL REGULATOR ARCR"/>
    <property type="match status" value="1"/>
</dbReference>
<dbReference type="InterPro" id="IPR000595">
    <property type="entry name" value="cNMP-bd_dom"/>
</dbReference>
<sequence>MNSAEYLRSVSIFSDLSDVELASISKKMTPYSYSKGEFIVMEEMEGQQCYFITHGSVKITRSSKEGREVILAILTAGEFFGEMSLLDGETRSANVLTLEETKVLALNRNDFMATLEEYPRVSIQLLKELTIRLRKSDLQIASLTLSDAEKRIGLCILRLAGEQGTIRQGHVKIKKFPFQHDIANMAGTSRETVSRTLVLFEQNGLIQREGRQLTIVDYMQFQREFD</sequence>
<organism evidence="6">
    <name type="scientific">marine metagenome</name>
    <dbReference type="NCBI Taxonomy" id="408172"/>
    <lineage>
        <taxon>unclassified sequences</taxon>
        <taxon>metagenomes</taxon>
        <taxon>ecological metagenomes</taxon>
    </lineage>
</organism>
<dbReference type="GO" id="GO:0005829">
    <property type="term" value="C:cytosol"/>
    <property type="evidence" value="ECO:0007669"/>
    <property type="project" value="TreeGrafter"/>
</dbReference>
<evidence type="ECO:0000256" key="1">
    <source>
        <dbReference type="ARBA" id="ARBA00023015"/>
    </source>
</evidence>
<dbReference type="InterPro" id="IPR036390">
    <property type="entry name" value="WH_DNA-bd_sf"/>
</dbReference>
<evidence type="ECO:0000256" key="3">
    <source>
        <dbReference type="ARBA" id="ARBA00023163"/>
    </source>
</evidence>
<dbReference type="PROSITE" id="PS00889">
    <property type="entry name" value="CNMP_BINDING_2"/>
    <property type="match status" value="1"/>
</dbReference>
<dbReference type="PROSITE" id="PS50042">
    <property type="entry name" value="CNMP_BINDING_3"/>
    <property type="match status" value="1"/>
</dbReference>
<evidence type="ECO:0000259" key="4">
    <source>
        <dbReference type="PROSITE" id="PS50042"/>
    </source>
</evidence>
<keyword evidence="3" id="KW-0804">Transcription</keyword>
<name>A0A381QMR3_9ZZZZ</name>
<keyword evidence="2" id="KW-0238">DNA-binding</keyword>
<dbReference type="Pfam" id="PF00027">
    <property type="entry name" value="cNMP_binding"/>
    <property type="match status" value="1"/>
</dbReference>
<dbReference type="GO" id="GO:0003677">
    <property type="term" value="F:DNA binding"/>
    <property type="evidence" value="ECO:0007669"/>
    <property type="project" value="UniProtKB-KW"/>
</dbReference>
<dbReference type="SMART" id="SM00100">
    <property type="entry name" value="cNMP"/>
    <property type="match status" value="1"/>
</dbReference>
<evidence type="ECO:0008006" key="7">
    <source>
        <dbReference type="Google" id="ProtNLM"/>
    </source>
</evidence>
<dbReference type="InterPro" id="IPR036388">
    <property type="entry name" value="WH-like_DNA-bd_sf"/>
</dbReference>
<dbReference type="SMART" id="SM00419">
    <property type="entry name" value="HTH_CRP"/>
    <property type="match status" value="1"/>
</dbReference>
<dbReference type="AlphaFoldDB" id="A0A381QMR3"/>
<dbReference type="GO" id="GO:0003700">
    <property type="term" value="F:DNA-binding transcription factor activity"/>
    <property type="evidence" value="ECO:0007669"/>
    <property type="project" value="TreeGrafter"/>
</dbReference>
<proteinExistence type="predicted"/>
<evidence type="ECO:0000256" key="2">
    <source>
        <dbReference type="ARBA" id="ARBA00023125"/>
    </source>
</evidence>
<feature type="domain" description="HTH crp-type" evidence="5">
    <location>
        <begin position="146"/>
        <end position="219"/>
    </location>
</feature>